<proteinExistence type="predicted"/>
<evidence type="ECO:0000313" key="4">
    <source>
        <dbReference type="EMBL" id="QBM28519.1"/>
    </source>
</evidence>
<dbReference type="Pfam" id="PF23536">
    <property type="entry name" value="TraK_C"/>
    <property type="match status" value="1"/>
</dbReference>
<sequence>MRSSDSTLTRPWPAYFPRTLSRTLALQGSAGSRMALPPTSRSNPSHQRWRRLPPAARKVLAVTALSLGLHAHALQVVEASDGVAVEAIVSLKEPTRIRIEGAAITDVFGNIHSSHCGGAAPAISAAPNTPSSTPGLASPASLTSSSVNPAGNVIVECDRDKGEVYIRPVGDALRPINLFVSSGTATYTLLLRRSDTPADTIVIRDKTPVALRSGAPEAAPSGPAPSHVRAMKGLLVAMSSDRVPADVRVEEAFKPIQLWAEARFTLMRRYEGRGYVGEKYALQNVSLAPMVLAEQEFDRPDSRSGGEITGIAIEHHNLRPGETTSVYVIRRGGSR</sequence>
<gene>
    <name evidence="4" type="ORF">HPF_12535</name>
</gene>
<accession>A0A4P6X0I1</accession>
<name>A0A4P6X0I1_HYDPS</name>
<evidence type="ECO:0000259" key="3">
    <source>
        <dbReference type="Pfam" id="PF23536"/>
    </source>
</evidence>
<evidence type="ECO:0000313" key="5">
    <source>
        <dbReference type="Proteomes" id="UP000293912"/>
    </source>
</evidence>
<reference evidence="4 5" key="1">
    <citation type="submission" date="2019-03" db="EMBL/GenBank/DDBJ databases">
        <authorList>
            <person name="Sebastian G."/>
            <person name="Baumann P."/>
            <person name="Ruckert C."/>
            <person name="Kalinowski J."/>
            <person name="Nebel B."/>
            <person name="Takors R."/>
            <person name="Blombach B."/>
        </authorList>
    </citation>
    <scope>NUCLEOTIDE SEQUENCE [LARGE SCALE GENOMIC DNA]</scope>
    <source>
        <strain evidence="4 5">DSM 1084</strain>
    </source>
</reference>
<organism evidence="4 5">
    <name type="scientific">Hydrogenophaga pseudoflava</name>
    <name type="common">Pseudomonas carboxydoflava</name>
    <dbReference type="NCBI Taxonomy" id="47421"/>
    <lineage>
        <taxon>Bacteria</taxon>
        <taxon>Pseudomonadati</taxon>
        <taxon>Pseudomonadota</taxon>
        <taxon>Betaproteobacteria</taxon>
        <taxon>Burkholderiales</taxon>
        <taxon>Comamonadaceae</taxon>
        <taxon>Hydrogenophaga</taxon>
    </lineage>
</organism>
<feature type="domain" description="TraK C-terminal" evidence="3">
    <location>
        <begin position="226"/>
        <end position="330"/>
    </location>
</feature>
<dbReference type="InterPro" id="IPR010563">
    <property type="entry name" value="TraK_N"/>
</dbReference>
<keyword evidence="5" id="KW-1185">Reference proteome</keyword>
<dbReference type="InterPro" id="IPR055397">
    <property type="entry name" value="TraK_C"/>
</dbReference>
<dbReference type="AlphaFoldDB" id="A0A4P6X0I1"/>
<evidence type="ECO:0000259" key="2">
    <source>
        <dbReference type="Pfam" id="PF06586"/>
    </source>
</evidence>
<protein>
    <submittedName>
        <fullName evidence="4">TraK protein</fullName>
    </submittedName>
</protein>
<dbReference type="Proteomes" id="UP000293912">
    <property type="component" value="Chromosome"/>
</dbReference>
<dbReference type="KEGG" id="hpse:HPF_12535"/>
<dbReference type="EMBL" id="CP037867">
    <property type="protein sequence ID" value="QBM28519.1"/>
    <property type="molecule type" value="Genomic_DNA"/>
</dbReference>
<feature type="region of interest" description="Disordered" evidence="1">
    <location>
        <begin position="28"/>
        <end position="49"/>
    </location>
</feature>
<feature type="compositionally biased region" description="Polar residues" evidence="1">
    <location>
        <begin position="126"/>
        <end position="145"/>
    </location>
</feature>
<feature type="domain" description="TraK N-terminal" evidence="2">
    <location>
        <begin position="78"/>
        <end position="207"/>
    </location>
</feature>
<evidence type="ECO:0000256" key="1">
    <source>
        <dbReference type="SAM" id="MobiDB-lite"/>
    </source>
</evidence>
<dbReference type="Pfam" id="PF06586">
    <property type="entry name" value="TraK_N"/>
    <property type="match status" value="1"/>
</dbReference>
<feature type="region of interest" description="Disordered" evidence="1">
    <location>
        <begin position="122"/>
        <end position="145"/>
    </location>
</feature>